<keyword evidence="3" id="KW-0732">Signal</keyword>
<evidence type="ECO:0000256" key="2">
    <source>
        <dbReference type="ARBA" id="ARBA00022723"/>
    </source>
</evidence>
<keyword evidence="2" id="KW-0479">Metal-binding</keyword>
<dbReference type="PANTHER" id="PTHR30632">
    <property type="entry name" value="MOLYBDATE-BINDING PERIPLASMIC PROTEIN"/>
    <property type="match status" value="1"/>
</dbReference>
<name>A0ABY5ZQ10_9BACT</name>
<dbReference type="Pfam" id="PF13531">
    <property type="entry name" value="SBP_bac_11"/>
    <property type="match status" value="1"/>
</dbReference>
<organism evidence="4 5">
    <name type="scientific">Geoalkalibacter halelectricus</name>
    <dbReference type="NCBI Taxonomy" id="2847045"/>
    <lineage>
        <taxon>Bacteria</taxon>
        <taxon>Pseudomonadati</taxon>
        <taxon>Thermodesulfobacteriota</taxon>
        <taxon>Desulfuromonadia</taxon>
        <taxon>Desulfuromonadales</taxon>
        <taxon>Geoalkalibacteraceae</taxon>
        <taxon>Geoalkalibacter</taxon>
    </lineage>
</organism>
<keyword evidence="5" id="KW-1185">Reference proteome</keyword>
<protein>
    <submittedName>
        <fullName evidence="4">Molybdate ABC transporter substrate-binding protein</fullName>
    </submittedName>
</protein>
<dbReference type="InterPro" id="IPR005950">
    <property type="entry name" value="ModA"/>
</dbReference>
<evidence type="ECO:0000313" key="5">
    <source>
        <dbReference type="Proteomes" id="UP001060414"/>
    </source>
</evidence>
<dbReference type="NCBIfam" id="TIGR01256">
    <property type="entry name" value="modA"/>
    <property type="match status" value="1"/>
</dbReference>
<sequence>MKRVVGVLLVVLFLQVFAVVAVQAGEVRLSAAATLAEAMREISALYEQKEPEVKVLPNFGASGALARQIEQGAPVDLFVSANRRWMEHLAAQGRMEEASQGILASNKLVLVGRRDLENSSLEDLVRLERIAIVNPRSGPAGEYAEQALRALGLYERLAPKLVMAQDVRQAVVYADRGEVAAALVYKTDALLARQAKILYEVSPELHDEIAYPLALTVSGAGNPAAVAFLAFLQGPEARQVLEKYGFLVAP</sequence>
<reference evidence="4" key="1">
    <citation type="journal article" date="2022" name="Environ. Microbiol.">
        <title>Geoalkalibacter halelectricus SAP #1 sp. nov. possessing extracellular electron transfer and mineral#reducing capabilities from a haloalkaline environment.</title>
        <authorList>
            <person name="Yadav S."/>
            <person name="Singh R."/>
            <person name="Sundharam S.S."/>
            <person name="Chaudhary S."/>
            <person name="Krishnamurthi S."/>
            <person name="Patil S.A."/>
        </authorList>
    </citation>
    <scope>NUCLEOTIDE SEQUENCE</scope>
    <source>
        <strain evidence="4">SAP-1</strain>
    </source>
</reference>
<dbReference type="Gene3D" id="3.40.190.10">
    <property type="entry name" value="Periplasmic binding protein-like II"/>
    <property type="match status" value="2"/>
</dbReference>
<evidence type="ECO:0000256" key="3">
    <source>
        <dbReference type="ARBA" id="ARBA00022729"/>
    </source>
</evidence>
<comment type="similarity">
    <text evidence="1">Belongs to the bacterial solute-binding protein ModA family.</text>
</comment>
<evidence type="ECO:0000256" key="1">
    <source>
        <dbReference type="ARBA" id="ARBA00009175"/>
    </source>
</evidence>
<evidence type="ECO:0000313" key="4">
    <source>
        <dbReference type="EMBL" id="UWZ80032.1"/>
    </source>
</evidence>
<dbReference type="SUPFAM" id="SSF53850">
    <property type="entry name" value="Periplasmic binding protein-like II"/>
    <property type="match status" value="1"/>
</dbReference>
<accession>A0ABY5ZQ10</accession>
<dbReference type="InterPro" id="IPR050682">
    <property type="entry name" value="ModA/WtpA"/>
</dbReference>
<dbReference type="Proteomes" id="UP001060414">
    <property type="component" value="Chromosome"/>
</dbReference>
<dbReference type="EMBL" id="CP092109">
    <property type="protein sequence ID" value="UWZ80032.1"/>
    <property type="molecule type" value="Genomic_DNA"/>
</dbReference>
<gene>
    <name evidence="4" type="primary">modA</name>
    <name evidence="4" type="ORF">L9S41_01230</name>
</gene>
<dbReference type="PIRSF" id="PIRSF004846">
    <property type="entry name" value="ModA"/>
    <property type="match status" value="1"/>
</dbReference>
<dbReference type="PANTHER" id="PTHR30632:SF0">
    <property type="entry name" value="SULFATE-BINDING PROTEIN"/>
    <property type="match status" value="1"/>
</dbReference>
<dbReference type="RefSeq" id="WP_260748387.1">
    <property type="nucleotide sequence ID" value="NZ_CP092109.1"/>
</dbReference>
<proteinExistence type="inferred from homology"/>